<dbReference type="CDD" id="cd07781">
    <property type="entry name" value="ASKHA_NBD_FGGY_L-RBK"/>
    <property type="match status" value="1"/>
</dbReference>
<evidence type="ECO:0000259" key="10">
    <source>
        <dbReference type="Pfam" id="PF02782"/>
    </source>
</evidence>
<keyword evidence="4" id="KW-0067">ATP-binding</keyword>
<evidence type="ECO:0000256" key="3">
    <source>
        <dbReference type="ARBA" id="ARBA00022777"/>
    </source>
</evidence>
<dbReference type="SUPFAM" id="SSF53067">
    <property type="entry name" value="Actin-like ATPase domain"/>
    <property type="match status" value="2"/>
</dbReference>
<dbReference type="InterPro" id="IPR043129">
    <property type="entry name" value="ATPase_NBD"/>
</dbReference>
<dbReference type="OrthoDB" id="9805576at2"/>
<evidence type="ECO:0000313" key="11">
    <source>
        <dbReference type="EMBL" id="QCX37681.1"/>
    </source>
</evidence>
<dbReference type="GO" id="GO:0008741">
    <property type="term" value="F:ribulokinase activity"/>
    <property type="evidence" value="ECO:0007669"/>
    <property type="project" value="UniProtKB-UniRule"/>
</dbReference>
<keyword evidence="2" id="KW-0547">Nucleotide-binding</keyword>
<dbReference type="GO" id="GO:0019569">
    <property type="term" value="P:L-arabinose catabolic process to D-xylulose 5-phosphate"/>
    <property type="evidence" value="ECO:0007669"/>
    <property type="project" value="UniProtKB-UniPathway"/>
</dbReference>
<comment type="catalytic activity">
    <reaction evidence="8">
        <text>L-ribulose + ATP = L-ribulose 5-phosphate + ADP + H(+)</text>
        <dbReference type="Rhea" id="RHEA:22072"/>
        <dbReference type="ChEBI" id="CHEBI:15378"/>
        <dbReference type="ChEBI" id="CHEBI:16880"/>
        <dbReference type="ChEBI" id="CHEBI:30616"/>
        <dbReference type="ChEBI" id="CHEBI:58226"/>
        <dbReference type="ChEBI" id="CHEBI:456216"/>
        <dbReference type="EC" id="2.7.1.16"/>
    </reaction>
</comment>
<dbReference type="PIRSF" id="PIRSF000538">
    <property type="entry name" value="GlpK"/>
    <property type="match status" value="1"/>
</dbReference>
<dbReference type="Gene3D" id="3.30.420.40">
    <property type="match status" value="1"/>
</dbReference>
<dbReference type="AlphaFoldDB" id="A0A5B7TQF6"/>
<comment type="pathway">
    <text evidence="8">Carbohydrate degradation; L-arabinose degradation via L-ribulose; D-xylulose 5-phosphate from L-arabinose (bacterial route): step 2/3.</text>
</comment>
<dbReference type="GO" id="GO:0005737">
    <property type="term" value="C:cytoplasm"/>
    <property type="evidence" value="ECO:0007669"/>
    <property type="project" value="TreeGrafter"/>
</dbReference>
<evidence type="ECO:0000256" key="1">
    <source>
        <dbReference type="ARBA" id="ARBA00022679"/>
    </source>
</evidence>
<keyword evidence="3 8" id="KW-0418">Kinase</keyword>
<feature type="domain" description="Carbohydrate kinase FGGY C-terminal" evidence="10">
    <location>
        <begin position="291"/>
        <end position="504"/>
    </location>
</feature>
<dbReference type="EMBL" id="CP040749">
    <property type="protein sequence ID" value="QCX37681.1"/>
    <property type="molecule type" value="Genomic_DNA"/>
</dbReference>
<dbReference type="GO" id="GO:0005524">
    <property type="term" value="F:ATP binding"/>
    <property type="evidence" value="ECO:0007669"/>
    <property type="project" value="UniProtKB-UniRule"/>
</dbReference>
<dbReference type="UniPathway" id="UPA00145">
    <property type="reaction ID" value="UER00566"/>
</dbReference>
<dbReference type="NCBIfam" id="NF003154">
    <property type="entry name" value="PRK04123.1"/>
    <property type="match status" value="1"/>
</dbReference>
<evidence type="ECO:0000256" key="7">
    <source>
        <dbReference type="NCBIfam" id="TIGR01234"/>
    </source>
</evidence>
<dbReference type="PANTHER" id="PTHR43435:SF4">
    <property type="entry name" value="FGGY CARBOHYDRATE KINASE DOMAIN-CONTAINING PROTEIN"/>
    <property type="match status" value="1"/>
</dbReference>
<comment type="similarity">
    <text evidence="8">Belongs to the ribulokinase family.</text>
</comment>
<accession>A0A5B7TQF6</accession>
<dbReference type="InterPro" id="IPR000577">
    <property type="entry name" value="Carb_kinase_FGGY"/>
</dbReference>
<keyword evidence="5 8" id="KW-0054">Arabinose catabolism</keyword>
<organism evidence="11 12">
    <name type="scientific">Aureibaculum algae</name>
    <dbReference type="NCBI Taxonomy" id="2584122"/>
    <lineage>
        <taxon>Bacteria</taxon>
        <taxon>Pseudomonadati</taxon>
        <taxon>Bacteroidota</taxon>
        <taxon>Flavobacteriia</taxon>
        <taxon>Flavobacteriales</taxon>
        <taxon>Flavobacteriaceae</taxon>
        <taxon>Aureibaculum</taxon>
    </lineage>
</organism>
<evidence type="ECO:0000313" key="12">
    <source>
        <dbReference type="Proteomes" id="UP000306229"/>
    </source>
</evidence>
<dbReference type="InterPro" id="IPR018485">
    <property type="entry name" value="FGGY_C"/>
</dbReference>
<dbReference type="KEGG" id="fbe:FF125_04240"/>
<reference evidence="11 12" key="1">
    <citation type="submission" date="2019-05" db="EMBL/GenBank/DDBJ databases">
        <title>Algicella ahnfeltiae gen. nov., sp. nov., a novel marine bacterium of the family Flavobacteriaceae isolated from a red alga.</title>
        <authorList>
            <person name="Nedashkovskaya O.I."/>
            <person name="Kukhlevskiy A.D."/>
            <person name="Kim S.-G."/>
            <person name="Zhukova N.V."/>
            <person name="Mikhailov V.V."/>
        </authorList>
    </citation>
    <scope>NUCLEOTIDE SEQUENCE [LARGE SCALE GENOMIC DNA]</scope>
    <source>
        <strain evidence="11 12">10Alg115</strain>
    </source>
</reference>
<protein>
    <recommendedName>
        <fullName evidence="7 8">Ribulokinase</fullName>
        <ecNumber evidence="7 8">2.7.1.16</ecNumber>
    </recommendedName>
</protein>
<keyword evidence="12" id="KW-1185">Reference proteome</keyword>
<dbReference type="RefSeq" id="WP_138948611.1">
    <property type="nucleotide sequence ID" value="NZ_CP040749.1"/>
</dbReference>
<evidence type="ECO:0000256" key="8">
    <source>
        <dbReference type="RuleBase" id="RU003455"/>
    </source>
</evidence>
<name>A0A5B7TQF6_9FLAO</name>
<dbReference type="Proteomes" id="UP000306229">
    <property type="component" value="Chromosome"/>
</dbReference>
<gene>
    <name evidence="11" type="ORF">FF125_04240</name>
</gene>
<dbReference type="InterPro" id="IPR005929">
    <property type="entry name" value="Ribulokinase"/>
</dbReference>
<feature type="domain" description="Carbohydrate kinase FGGY N-terminal" evidence="9">
    <location>
        <begin position="4"/>
        <end position="280"/>
    </location>
</feature>
<keyword evidence="1 8" id="KW-0808">Transferase</keyword>
<dbReference type="InterPro" id="IPR018484">
    <property type="entry name" value="FGGY_N"/>
</dbReference>
<evidence type="ECO:0000256" key="5">
    <source>
        <dbReference type="ARBA" id="ARBA00022935"/>
    </source>
</evidence>
<dbReference type="GO" id="GO:0019150">
    <property type="term" value="F:D-ribulokinase activity"/>
    <property type="evidence" value="ECO:0007669"/>
    <property type="project" value="TreeGrafter"/>
</dbReference>
<evidence type="ECO:0000256" key="6">
    <source>
        <dbReference type="ARBA" id="ARBA00023277"/>
    </source>
</evidence>
<dbReference type="NCBIfam" id="TIGR01234">
    <property type="entry name" value="L-ribulokinase"/>
    <property type="match status" value="1"/>
</dbReference>
<proteinExistence type="inferred from homology"/>
<dbReference type="Gene3D" id="1.20.58.2240">
    <property type="match status" value="1"/>
</dbReference>
<evidence type="ECO:0000256" key="2">
    <source>
        <dbReference type="ARBA" id="ARBA00022741"/>
    </source>
</evidence>
<dbReference type="Pfam" id="PF00370">
    <property type="entry name" value="FGGY_N"/>
    <property type="match status" value="1"/>
</dbReference>
<dbReference type="EC" id="2.7.1.16" evidence="7 8"/>
<dbReference type="PANTHER" id="PTHR43435">
    <property type="entry name" value="RIBULOKINASE"/>
    <property type="match status" value="1"/>
</dbReference>
<evidence type="ECO:0000259" key="9">
    <source>
        <dbReference type="Pfam" id="PF00370"/>
    </source>
</evidence>
<evidence type="ECO:0000256" key="4">
    <source>
        <dbReference type="ARBA" id="ARBA00022840"/>
    </source>
</evidence>
<sequence>MRNYVIGLDYGSDSVRAVLIETATGQEIASKVHFYQRWKQNKYCNASINQFRQHPLDHIEGLEDVIKSVVTQSKVEPESIKGICIDTTGSSPIPIDKCGTPLALTKGFEENPNAMMILWKDHTAINEANEINELAENWGGENYTKYEGGIYSSEWFWAKILHIIRQDDAVKNAAYSWMEHCDLLTYLLIENKDLKSFKRSRCAAGHKAMWHESWGGLPSEAFLEQLDPYLSSLRNRLFDETYTSNEVAGKLSVEWSKKLGLTTNTVIAVGTFDAHAGALGAKIEEHTLVRVMGTSTCDIMVSSKKLLGTKTVKGICGQVDGSVIPGMEGLEAGQSAFGDLLAWFKDMLSWPIDNLVLTSDVLDEAQKSELKEEIEANFIKKLSEQAENIPLSESIPTALDWINGRRTPDANQALKAAMSNLSLGTKAPHIFKALVNAICFGSKKIVERFEEEGVAINSVIGIGGVARKSPFIMQTLANVLDKPIKVAASDQAPALGAAIYAAVASGIYANVIEASKKMGSNFEVIYYPEKEKVPVYKNQMQSYNELSSFVENITKK</sequence>
<keyword evidence="6 8" id="KW-0119">Carbohydrate metabolism</keyword>
<dbReference type="Pfam" id="PF02782">
    <property type="entry name" value="FGGY_C"/>
    <property type="match status" value="1"/>
</dbReference>